<dbReference type="GeneID" id="24131285"/>
<dbReference type="KEGG" id="spar:SPRG_09089"/>
<reference evidence="2 3" key="1">
    <citation type="journal article" date="2013" name="PLoS Genet.">
        <title>Distinctive expansion of potential virulence genes in the genome of the oomycete fish pathogen Saprolegnia parasitica.</title>
        <authorList>
            <person name="Jiang R.H."/>
            <person name="de Bruijn I."/>
            <person name="Haas B.J."/>
            <person name="Belmonte R."/>
            <person name="Lobach L."/>
            <person name="Christie J."/>
            <person name="van den Ackerveken G."/>
            <person name="Bottin A."/>
            <person name="Bulone V."/>
            <person name="Diaz-Moreno S.M."/>
            <person name="Dumas B."/>
            <person name="Fan L."/>
            <person name="Gaulin E."/>
            <person name="Govers F."/>
            <person name="Grenville-Briggs L.J."/>
            <person name="Horner N.R."/>
            <person name="Levin J.Z."/>
            <person name="Mammella M."/>
            <person name="Meijer H.J."/>
            <person name="Morris P."/>
            <person name="Nusbaum C."/>
            <person name="Oome S."/>
            <person name="Phillips A.J."/>
            <person name="van Rooyen D."/>
            <person name="Rzeszutek E."/>
            <person name="Saraiva M."/>
            <person name="Secombes C.J."/>
            <person name="Seidl M.F."/>
            <person name="Snel B."/>
            <person name="Stassen J.H."/>
            <person name="Sykes S."/>
            <person name="Tripathy S."/>
            <person name="van den Berg H."/>
            <person name="Vega-Arreguin J.C."/>
            <person name="Wawra S."/>
            <person name="Young S.K."/>
            <person name="Zeng Q."/>
            <person name="Dieguez-Uribeondo J."/>
            <person name="Russ C."/>
            <person name="Tyler B.M."/>
            <person name="van West P."/>
        </authorList>
    </citation>
    <scope>NUCLEOTIDE SEQUENCE [LARGE SCALE GENOMIC DNA]</scope>
    <source>
        <strain evidence="2 3">CBS 223.65</strain>
    </source>
</reference>
<dbReference type="OrthoDB" id="10419964at2759"/>
<organism evidence="2 3">
    <name type="scientific">Saprolegnia parasitica (strain CBS 223.65)</name>
    <dbReference type="NCBI Taxonomy" id="695850"/>
    <lineage>
        <taxon>Eukaryota</taxon>
        <taxon>Sar</taxon>
        <taxon>Stramenopiles</taxon>
        <taxon>Oomycota</taxon>
        <taxon>Saprolegniomycetes</taxon>
        <taxon>Saprolegniales</taxon>
        <taxon>Saprolegniaceae</taxon>
        <taxon>Saprolegnia</taxon>
    </lineage>
</organism>
<dbReference type="Proteomes" id="UP000030745">
    <property type="component" value="Unassembled WGS sequence"/>
</dbReference>
<keyword evidence="3" id="KW-1185">Reference proteome</keyword>
<proteinExistence type="predicted"/>
<protein>
    <recommendedName>
        <fullName evidence="4">F-box domain-containing protein</fullName>
    </recommendedName>
</protein>
<gene>
    <name evidence="2" type="ORF">SPRG_09089</name>
</gene>
<evidence type="ECO:0000256" key="1">
    <source>
        <dbReference type="SAM" id="SignalP"/>
    </source>
</evidence>
<dbReference type="SUPFAM" id="SSF52047">
    <property type="entry name" value="RNI-like"/>
    <property type="match status" value="1"/>
</dbReference>
<dbReference type="AlphaFoldDB" id="A0A067C4V1"/>
<keyword evidence="1" id="KW-0732">Signal</keyword>
<dbReference type="InterPro" id="IPR032675">
    <property type="entry name" value="LRR_dom_sf"/>
</dbReference>
<sequence length="465" mass="50533">MRKRPCGAPMAVLHAGFLNYIVQCLASTKDVLSLLQALPCDALDEALTALRTLVSTPRALHAGHWPQVCIEDIDGCYTATVLAALSVFGSVRMHHLSRLDEVLRATSSEPGADGSATIAFAAKWGHKIKSIRLTAWREHNINVLVPILCLCTGLDYIIVHAAEADPRILEAVACTTPFVTRMYLTCFGGKVVACESWLASMTTWLASGRARELALVGFESADSKILARAIVGAASLTSLTLRDADSLVQGLVDTATPLPHLTVLCLDMQRDTTSLKSLLTNCIELSALRVLDVRDSSTMDNTFLLALLPRLVALEELSLWHCRMECVHSLTLAPAPRRLQALTVYRSFMDDTSCLSLLDWASQSPCLKTISLDAVATVRSQPVHLGRYVRRWIAAGVERVTIPNTSLGVESVIAIAMALCDTYRSSRFVLYIGDGSIIMASYAALATCSNVTLEVFEPESCKMTH</sequence>
<dbReference type="EMBL" id="KK583229">
    <property type="protein sequence ID" value="KDO25794.1"/>
    <property type="molecule type" value="Genomic_DNA"/>
</dbReference>
<dbReference type="OMA" id="WREHNIN"/>
<evidence type="ECO:0000313" key="2">
    <source>
        <dbReference type="EMBL" id="KDO25794.1"/>
    </source>
</evidence>
<accession>A0A067C4V1</accession>
<evidence type="ECO:0008006" key="4">
    <source>
        <dbReference type="Google" id="ProtNLM"/>
    </source>
</evidence>
<evidence type="ECO:0000313" key="3">
    <source>
        <dbReference type="Proteomes" id="UP000030745"/>
    </source>
</evidence>
<dbReference type="RefSeq" id="XP_012203597.1">
    <property type="nucleotide sequence ID" value="XM_012348207.1"/>
</dbReference>
<feature type="chain" id="PRO_5001634137" description="F-box domain-containing protein" evidence="1">
    <location>
        <begin position="27"/>
        <end position="465"/>
    </location>
</feature>
<name>A0A067C4V1_SAPPC</name>
<dbReference type="Gene3D" id="3.80.10.10">
    <property type="entry name" value="Ribonuclease Inhibitor"/>
    <property type="match status" value="1"/>
</dbReference>
<feature type="signal peptide" evidence="1">
    <location>
        <begin position="1"/>
        <end position="26"/>
    </location>
</feature>
<dbReference type="VEuPathDB" id="FungiDB:SPRG_09089"/>